<evidence type="ECO:0000259" key="13">
    <source>
        <dbReference type="Pfam" id="PF04935"/>
    </source>
</evidence>
<evidence type="ECO:0000256" key="2">
    <source>
        <dbReference type="ARBA" id="ARBA00010413"/>
    </source>
</evidence>
<dbReference type="InterPro" id="IPR005076">
    <property type="entry name" value="Glyco_trans_6"/>
</dbReference>
<dbReference type="SUPFAM" id="SSF53448">
    <property type="entry name" value="Nucleotide-diphospho-sugar transferases"/>
    <property type="match status" value="1"/>
</dbReference>
<dbReference type="InterPro" id="IPR029190">
    <property type="entry name" value="Rrp14/SURF6_C"/>
</dbReference>
<reference evidence="15" key="2">
    <citation type="journal article" date="2013" name="Nat. Commun.">
        <title>Genome of the Chinese tree shrew.</title>
        <authorList>
            <person name="Fan Y."/>
            <person name="Huang Z.Y."/>
            <person name="Cao C.C."/>
            <person name="Chen C.S."/>
            <person name="Chen Y.X."/>
            <person name="Fan D.D."/>
            <person name="He J."/>
            <person name="Hou H.L."/>
            <person name="Hu L."/>
            <person name="Hu X.T."/>
            <person name="Jiang X.T."/>
            <person name="Lai R."/>
            <person name="Lang Y.S."/>
            <person name="Liang B."/>
            <person name="Liao S.G."/>
            <person name="Mu D."/>
            <person name="Ma Y.Y."/>
            <person name="Niu Y.Y."/>
            <person name="Sun X.Q."/>
            <person name="Xia J.Q."/>
            <person name="Xiao J."/>
            <person name="Xiong Z.Q."/>
            <person name="Xu L."/>
            <person name="Yang L."/>
            <person name="Zhang Y."/>
            <person name="Zhao W."/>
            <person name="Zhao X.D."/>
            <person name="Zheng Y.T."/>
            <person name="Zhou J.M."/>
            <person name="Zhu Y.B."/>
            <person name="Zhang G.J."/>
            <person name="Wang J."/>
            <person name="Yao Y.G."/>
        </authorList>
    </citation>
    <scope>NUCLEOTIDE SEQUENCE [LARGE SCALE GENOMIC DNA]</scope>
</reference>
<keyword evidence="11" id="KW-0464">Manganese</keyword>
<evidence type="ECO:0000313" key="15">
    <source>
        <dbReference type="Proteomes" id="UP000011518"/>
    </source>
</evidence>
<keyword evidence="15" id="KW-1185">Reference proteome</keyword>
<dbReference type="GO" id="GO:0031982">
    <property type="term" value="C:vesicle"/>
    <property type="evidence" value="ECO:0007669"/>
    <property type="project" value="TreeGrafter"/>
</dbReference>
<evidence type="ECO:0000256" key="4">
    <source>
        <dbReference type="ARBA" id="ARBA00022679"/>
    </source>
</evidence>
<dbReference type="FunCoup" id="L8Y8A3">
    <property type="interactions" value="89"/>
</dbReference>
<evidence type="ECO:0000256" key="3">
    <source>
        <dbReference type="ARBA" id="ARBA00022676"/>
    </source>
</evidence>
<feature type="binding site" evidence="10">
    <location>
        <position position="539"/>
    </location>
    <ligand>
        <name>an alpha-L-fucosyl-(1-&gt;2)-beta-D-galactosyl derivative</name>
        <dbReference type="ChEBI" id="CHEBI:140327"/>
    </ligand>
</feature>
<keyword evidence="11" id="KW-0479">Metal-binding</keyword>
<feature type="region of interest" description="Disordered" evidence="12">
    <location>
        <begin position="90"/>
        <end position="153"/>
    </location>
</feature>
<comment type="similarity">
    <text evidence="2">Belongs to the glycosyltransferase 6 family.</text>
</comment>
<dbReference type="FunFam" id="3.90.550.10:FF:000022">
    <property type="entry name" value="Histo-blood group ABO system transferase"/>
    <property type="match status" value="1"/>
</dbReference>
<keyword evidence="8" id="KW-0472">Membrane</keyword>
<feature type="binding site" evidence="11">
    <location>
        <position position="447"/>
    </location>
    <ligand>
        <name>Mn(2+)</name>
        <dbReference type="ChEBI" id="CHEBI:29035"/>
    </ligand>
</feature>
<dbReference type="Pfam" id="PF03414">
    <property type="entry name" value="Glyco_transf_6"/>
    <property type="match status" value="1"/>
</dbReference>
<dbReference type="GO" id="GO:0047277">
    <property type="term" value="F:globoside alpha-N-acetylgalactosaminyltransferase activity"/>
    <property type="evidence" value="ECO:0007669"/>
    <property type="project" value="TreeGrafter"/>
</dbReference>
<dbReference type="PANTHER" id="PTHR10462">
    <property type="entry name" value="GLYCOSYLTRANSFERASE-RELATED"/>
    <property type="match status" value="1"/>
</dbReference>
<dbReference type="Proteomes" id="UP000011518">
    <property type="component" value="Unassembled WGS sequence"/>
</dbReference>
<feature type="binding site" evidence="10">
    <location>
        <position position="469"/>
    </location>
    <ligand>
        <name>an alpha-L-fucosyl-(1-&gt;2)-beta-D-galactosyl derivative</name>
        <dbReference type="ChEBI" id="CHEBI:140327"/>
    </ligand>
</feature>
<dbReference type="GO" id="GO:0016020">
    <property type="term" value="C:membrane"/>
    <property type="evidence" value="ECO:0007669"/>
    <property type="project" value="UniProtKB-SubCell"/>
</dbReference>
<dbReference type="Gene3D" id="3.90.550.10">
    <property type="entry name" value="Spore Coat Polysaccharide Biosynthesis Protein SpsA, Chain A"/>
    <property type="match status" value="1"/>
</dbReference>
<feature type="region of interest" description="Disordered" evidence="12">
    <location>
        <begin position="1"/>
        <end position="71"/>
    </location>
</feature>
<evidence type="ECO:0000256" key="8">
    <source>
        <dbReference type="ARBA" id="ARBA00023136"/>
    </source>
</evidence>
<feature type="binding site" evidence="10">
    <location>
        <position position="362"/>
    </location>
    <ligand>
        <name>UDP-N-acetyl-alpha-D-galactosamine</name>
        <dbReference type="ChEBI" id="CHEBI:67138"/>
    </ligand>
</feature>
<evidence type="ECO:0000256" key="5">
    <source>
        <dbReference type="ARBA" id="ARBA00022692"/>
    </source>
</evidence>
<dbReference type="GO" id="GO:0005794">
    <property type="term" value="C:Golgi apparatus"/>
    <property type="evidence" value="ECO:0007669"/>
    <property type="project" value="TreeGrafter"/>
</dbReference>
<keyword evidence="5" id="KW-0812">Transmembrane</keyword>
<evidence type="ECO:0000256" key="9">
    <source>
        <dbReference type="PIRSR" id="PIRSR605076-1"/>
    </source>
</evidence>
<dbReference type="STRING" id="246437.L8Y8A3"/>
<evidence type="ECO:0000256" key="6">
    <source>
        <dbReference type="ARBA" id="ARBA00022968"/>
    </source>
</evidence>
<dbReference type="GO" id="GO:0046872">
    <property type="term" value="F:metal ion binding"/>
    <property type="evidence" value="ECO:0007669"/>
    <property type="project" value="UniProtKB-KW"/>
</dbReference>
<dbReference type="CDD" id="cd02515">
    <property type="entry name" value="Glyco_transf_6"/>
    <property type="match status" value="1"/>
</dbReference>
<evidence type="ECO:0000313" key="14">
    <source>
        <dbReference type="EMBL" id="ELV12663.1"/>
    </source>
</evidence>
<feature type="compositionally biased region" description="Basic and acidic residues" evidence="12">
    <location>
        <begin position="21"/>
        <end position="30"/>
    </location>
</feature>
<protein>
    <submittedName>
        <fullName evidence="14">Globoside alpha-1,3-N-acetylgalactosaminyltransferase 1</fullName>
    </submittedName>
</protein>
<dbReference type="PANTHER" id="PTHR10462:SF49">
    <property type="entry name" value="GLOBOSIDE ALPHA-1,3-N-ACETYLGALACTOSAMINYLTRANSFERASE 1"/>
    <property type="match status" value="1"/>
</dbReference>
<feature type="active site" description="Nucleophile" evidence="9">
    <location>
        <position position="539"/>
    </location>
</feature>
<keyword evidence="6" id="KW-0735">Signal-anchor</keyword>
<feature type="binding site" evidence="11">
    <location>
        <position position="449"/>
    </location>
    <ligand>
        <name>Mn(2+)</name>
        <dbReference type="ChEBI" id="CHEBI:29035"/>
    </ligand>
</feature>
<gene>
    <name evidence="14" type="ORF">TREES_T100016422</name>
</gene>
<feature type="compositionally biased region" description="Basic residues" evidence="12">
    <location>
        <begin position="222"/>
        <end position="234"/>
    </location>
</feature>
<organism evidence="14 15">
    <name type="scientific">Tupaia chinensis</name>
    <name type="common">Chinese tree shrew</name>
    <name type="synonym">Tupaia belangeri chinensis</name>
    <dbReference type="NCBI Taxonomy" id="246437"/>
    <lineage>
        <taxon>Eukaryota</taxon>
        <taxon>Metazoa</taxon>
        <taxon>Chordata</taxon>
        <taxon>Craniata</taxon>
        <taxon>Vertebrata</taxon>
        <taxon>Euteleostomi</taxon>
        <taxon>Mammalia</taxon>
        <taxon>Eutheria</taxon>
        <taxon>Euarchontoglires</taxon>
        <taxon>Scandentia</taxon>
        <taxon>Tupaiidae</taxon>
        <taxon>Tupaia</taxon>
    </lineage>
</organism>
<feature type="non-terminal residue" evidence="14">
    <location>
        <position position="1"/>
    </location>
</feature>
<feature type="compositionally biased region" description="Low complexity" evidence="12">
    <location>
        <begin position="41"/>
        <end position="64"/>
    </location>
</feature>
<evidence type="ECO:0000256" key="1">
    <source>
        <dbReference type="ARBA" id="ARBA00004606"/>
    </source>
</evidence>
<dbReference type="Pfam" id="PF04935">
    <property type="entry name" value="SURF6"/>
    <property type="match status" value="1"/>
</dbReference>
<proteinExistence type="inferred from homology"/>
<feature type="binding site" evidence="10">
    <location>
        <position position="562"/>
    </location>
    <ligand>
        <name>an alpha-L-fucosyl-(1-&gt;2)-beta-D-galactosyl derivative</name>
        <dbReference type="ChEBI" id="CHEBI:140327"/>
    </ligand>
</feature>
<dbReference type="InterPro" id="IPR029044">
    <property type="entry name" value="Nucleotide-diphossugar_trans"/>
</dbReference>
<feature type="region of interest" description="Disordered" evidence="12">
    <location>
        <begin position="222"/>
        <end position="274"/>
    </location>
</feature>
<reference evidence="15" key="1">
    <citation type="submission" date="2012-07" db="EMBL/GenBank/DDBJ databases">
        <title>Genome of the Chinese tree shrew, a rising model animal genetically related to primates.</title>
        <authorList>
            <person name="Zhang G."/>
            <person name="Fan Y."/>
            <person name="Yao Y."/>
            <person name="Huang Z."/>
        </authorList>
    </citation>
    <scope>NUCLEOTIDE SEQUENCE [LARGE SCALE GENOMIC DNA]</scope>
</reference>
<feature type="compositionally biased region" description="Basic residues" evidence="12">
    <location>
        <begin position="10"/>
        <end position="20"/>
    </location>
</feature>
<accession>L8Y8A3</accession>
<evidence type="ECO:0000256" key="12">
    <source>
        <dbReference type="SAM" id="MobiDB-lite"/>
    </source>
</evidence>
<keyword evidence="4 14" id="KW-0808">Transferase</keyword>
<keyword evidence="7" id="KW-1133">Transmembrane helix</keyword>
<evidence type="ECO:0000256" key="11">
    <source>
        <dbReference type="PIRSR" id="PIRSR605076-3"/>
    </source>
</evidence>
<evidence type="ECO:0000256" key="7">
    <source>
        <dbReference type="ARBA" id="ARBA00022989"/>
    </source>
</evidence>
<keyword evidence="3" id="KW-0328">Glycosyltransferase</keyword>
<dbReference type="AlphaFoldDB" id="L8Y8A3"/>
<feature type="compositionally biased region" description="Basic and acidic residues" evidence="12">
    <location>
        <begin position="128"/>
        <end position="138"/>
    </location>
</feature>
<dbReference type="EMBL" id="KB364395">
    <property type="protein sequence ID" value="ELV12663.1"/>
    <property type="molecule type" value="Genomic_DNA"/>
</dbReference>
<evidence type="ECO:0000256" key="10">
    <source>
        <dbReference type="PIRSR" id="PIRSR605076-2"/>
    </source>
</evidence>
<dbReference type="GO" id="GO:0005975">
    <property type="term" value="P:carbohydrate metabolic process"/>
    <property type="evidence" value="ECO:0007669"/>
    <property type="project" value="InterPro"/>
</dbReference>
<sequence>KTQGSEAARPPKKKKKKTQKKLQEQEEKAEHKAKRLREKSPAASEAKKPLAAAAEGGASSSAGATAGGVATGSDSIFALDVLRQRLHEKIQEARGQGSTRELSATTLERRRRRKQERDRKKRKRKELRAKEKAAKSEESVGAPAPAPEEACKEPADLQGLIFNRLLERLQARQGRLEQLRDQDQGKAQELEAKMKWTNLLYKAEGVKIRDDEHLLQEALKRKEKRRAQRKRRWEKRSAQVVEKMQQRQDRRRQNLRKKKAARAEQRLQKARKKGRILPQDLERAGLDTMKLQDRGEKPFQPGARPQYPQPKLLEHRPSELLTLTPWLAPIVSEGTFNPELLQSIYQPLNLTVGVTLFAVGKYTSFVQRFLESAEKFFMCGYRVHYYVFTHDPTAIPWVPLGPDRLLSVIPIHGHSHWKEISTRRMETISRHIAERAHREVDYLFCLDVDMEFRNPWGPETLGDLVAAIHPGYYTTPRRHFPYERRPLSTAFVADDEGDFYYGGAVFGGQVAKVYEFTSGCHMGILADKANGLMAAWQEESHLNRRFIWYKPSKVLSPEYLWDDTKPQPPDLKLIRFSTLDKNIKWLRD</sequence>
<feature type="binding site" evidence="10">
    <location>
        <begin position="447"/>
        <end position="449"/>
    </location>
    <ligand>
        <name>UDP-N-acetyl-alpha-D-galactosamine</name>
        <dbReference type="ChEBI" id="CHEBI:67138"/>
    </ligand>
</feature>
<comment type="subcellular location">
    <subcellularLocation>
        <location evidence="1">Membrane</location>
        <topology evidence="1">Single-pass type II membrane protein</topology>
    </subcellularLocation>
</comment>
<feature type="compositionally biased region" description="Basic and acidic residues" evidence="12">
    <location>
        <begin position="287"/>
        <end position="297"/>
    </location>
</feature>
<feature type="binding site" evidence="10">
    <location>
        <begin position="357"/>
        <end position="359"/>
    </location>
    <ligand>
        <name>UDP-N-acetyl-alpha-D-galactosamine</name>
        <dbReference type="ChEBI" id="CHEBI:67138"/>
    </ligand>
</feature>
<dbReference type="eggNOG" id="ENOG502QQAJ">
    <property type="taxonomic scope" value="Eukaryota"/>
</dbReference>
<dbReference type="InParanoid" id="L8Y8A3"/>
<feature type="region of interest" description="Disordered" evidence="12">
    <location>
        <begin position="287"/>
        <end position="310"/>
    </location>
</feature>
<name>L8Y8A3_TUPCH</name>
<comment type="cofactor">
    <cofactor evidence="11">
        <name>Mn(2+)</name>
        <dbReference type="ChEBI" id="CHEBI:29035"/>
    </cofactor>
    <text evidence="11">Binds 1 Mn(2+) ion per subunit.</text>
</comment>
<feature type="domain" description="Ribosomal RNA-processing protein 14/surfeit locus protein 6 C-terminal" evidence="13">
    <location>
        <begin position="164"/>
        <end position="267"/>
    </location>
</feature>
<feature type="compositionally biased region" description="Basic residues" evidence="12">
    <location>
        <begin position="109"/>
        <end position="127"/>
    </location>
</feature>